<keyword evidence="1" id="KW-0472">Membrane</keyword>
<reference evidence="2 3" key="1">
    <citation type="submission" date="2015-01" db="EMBL/GenBank/DDBJ databases">
        <title>Genome sequence of the beneficial rhizobacterium Pseudomonas fluorescens 2-79.</title>
        <authorList>
            <person name="Thuermer A."/>
            <person name="Daniel R."/>
        </authorList>
    </citation>
    <scope>NUCLEOTIDE SEQUENCE [LARGE SCALE GENOMIC DNA]</scope>
    <source>
        <strain evidence="2 3">2-79</strain>
    </source>
</reference>
<organism evidence="2 3">
    <name type="scientific">Pseudomonas fluorescens</name>
    <dbReference type="NCBI Taxonomy" id="294"/>
    <lineage>
        <taxon>Bacteria</taxon>
        <taxon>Pseudomonadati</taxon>
        <taxon>Pseudomonadota</taxon>
        <taxon>Gammaproteobacteria</taxon>
        <taxon>Pseudomonadales</taxon>
        <taxon>Pseudomonadaceae</taxon>
        <taxon>Pseudomonas</taxon>
    </lineage>
</organism>
<evidence type="ECO:0000313" key="3">
    <source>
        <dbReference type="Proteomes" id="UP000032210"/>
    </source>
</evidence>
<dbReference type="PATRIC" id="fig|294.125.peg.466"/>
<feature type="transmembrane region" description="Helical" evidence="1">
    <location>
        <begin position="70"/>
        <end position="93"/>
    </location>
</feature>
<comment type="caution">
    <text evidence="2">The sequence shown here is derived from an EMBL/GenBank/DDBJ whole genome shotgun (WGS) entry which is preliminary data.</text>
</comment>
<keyword evidence="1" id="KW-1133">Transmembrane helix</keyword>
<name>A0A0D0TMD5_PSEFL</name>
<evidence type="ECO:0000313" key="2">
    <source>
        <dbReference type="EMBL" id="KIR24226.1"/>
    </source>
</evidence>
<sequence length="118" mass="12417">MSKELLGVFALGLMVIGEFCAIYSEVVTARLAHTGGGSWGAFVLPVVVMCFAGLCLLGAYWLGYRAVGDIWIVTVVSVTSLLLLEPVVVWSLFHEAPGRGALVGFCLGALGMLATILL</sequence>
<dbReference type="Proteomes" id="UP000032210">
    <property type="component" value="Unassembled WGS sequence"/>
</dbReference>
<dbReference type="EMBL" id="JXCQ01000003">
    <property type="protein sequence ID" value="KIR24226.1"/>
    <property type="molecule type" value="Genomic_DNA"/>
</dbReference>
<dbReference type="AlphaFoldDB" id="A0A0D0TMD5"/>
<keyword evidence="1" id="KW-0812">Transmembrane</keyword>
<protein>
    <submittedName>
        <fullName evidence="2">Uncharacterized protein</fullName>
    </submittedName>
</protein>
<feature type="transmembrane region" description="Helical" evidence="1">
    <location>
        <begin position="40"/>
        <end position="63"/>
    </location>
</feature>
<feature type="transmembrane region" description="Helical" evidence="1">
    <location>
        <begin position="99"/>
        <end position="117"/>
    </location>
</feature>
<gene>
    <name evidence="2" type="ORF">PFLU3_04570</name>
</gene>
<evidence type="ECO:0000256" key="1">
    <source>
        <dbReference type="SAM" id="Phobius"/>
    </source>
</evidence>
<proteinExistence type="predicted"/>
<accession>A0A0D0TMD5</accession>